<feature type="signal peptide" evidence="13">
    <location>
        <begin position="1"/>
        <end position="24"/>
    </location>
</feature>
<dbReference type="SUPFAM" id="SSF56436">
    <property type="entry name" value="C-type lectin-like"/>
    <property type="match status" value="8"/>
</dbReference>
<keyword evidence="4" id="KW-0677">Repeat</keyword>
<dbReference type="InterPro" id="IPR038178">
    <property type="entry name" value="Kringle_sf"/>
</dbReference>
<evidence type="ECO:0000256" key="3">
    <source>
        <dbReference type="ARBA" id="ARBA00022692"/>
    </source>
</evidence>
<dbReference type="InterPro" id="IPR036943">
    <property type="entry name" value="FN_type2_sf"/>
</dbReference>
<dbReference type="PRINTS" id="PR00013">
    <property type="entry name" value="FNTYPEII"/>
</dbReference>
<evidence type="ECO:0000256" key="10">
    <source>
        <dbReference type="PROSITE-ProRule" id="PRU00479"/>
    </source>
</evidence>
<dbReference type="Pfam" id="PF00040">
    <property type="entry name" value="fn2"/>
    <property type="match status" value="1"/>
</dbReference>
<feature type="region of interest" description="Disordered" evidence="11">
    <location>
        <begin position="1561"/>
        <end position="1585"/>
    </location>
</feature>
<evidence type="ECO:0000256" key="12">
    <source>
        <dbReference type="SAM" id="Phobius"/>
    </source>
</evidence>
<dbReference type="PANTHER" id="PTHR22803">
    <property type="entry name" value="MANNOSE, PHOSPHOLIPASE, LECTIN RECEPTOR RELATED"/>
    <property type="match status" value="1"/>
</dbReference>
<evidence type="ECO:0000259" key="17">
    <source>
        <dbReference type="PROSITE" id="PS51670"/>
    </source>
</evidence>
<evidence type="ECO:0000259" key="14">
    <source>
        <dbReference type="PROSITE" id="PS50041"/>
    </source>
</evidence>
<keyword evidence="7 10" id="KW-1015">Disulfide bond</keyword>
<dbReference type="InterPro" id="IPR001304">
    <property type="entry name" value="C-type_lectin-like"/>
</dbReference>
<evidence type="ECO:0000256" key="2">
    <source>
        <dbReference type="ARBA" id="ARBA00022572"/>
    </source>
</evidence>
<organism evidence="18">
    <name type="scientific">Phallusia mammillata</name>
    <dbReference type="NCBI Taxonomy" id="59560"/>
    <lineage>
        <taxon>Eukaryota</taxon>
        <taxon>Metazoa</taxon>
        <taxon>Chordata</taxon>
        <taxon>Tunicata</taxon>
        <taxon>Ascidiacea</taxon>
        <taxon>Phlebobranchia</taxon>
        <taxon>Ascidiidae</taxon>
        <taxon>Phallusia</taxon>
    </lineage>
</organism>
<evidence type="ECO:0000256" key="5">
    <source>
        <dbReference type="ARBA" id="ARBA00022989"/>
    </source>
</evidence>
<protein>
    <submittedName>
        <fullName evidence="18">Macrophage mannose receptor 1</fullName>
    </submittedName>
</protein>
<evidence type="ECO:0000259" key="16">
    <source>
        <dbReference type="PROSITE" id="PS51092"/>
    </source>
</evidence>
<dbReference type="InterPro" id="IPR016186">
    <property type="entry name" value="C-type_lectin-like/link_sf"/>
</dbReference>
<feature type="domain" description="C-type lectin" evidence="14">
    <location>
        <begin position="1359"/>
        <end position="1483"/>
    </location>
</feature>
<keyword evidence="8" id="KW-0325">Glycoprotein</keyword>
<dbReference type="SUPFAM" id="SSF57440">
    <property type="entry name" value="Kringle-like"/>
    <property type="match status" value="2"/>
</dbReference>
<reference evidence="18" key="1">
    <citation type="submission" date="2020-04" db="EMBL/GenBank/DDBJ databases">
        <authorList>
            <person name="Neveu A P."/>
        </authorList>
    </citation>
    <scope>NUCLEOTIDE SEQUENCE</scope>
    <source>
        <tissue evidence="18">Whole embryo</tissue>
    </source>
</reference>
<comment type="caution">
    <text evidence="9">Lacks conserved residue(s) required for the propagation of feature annotation.</text>
</comment>
<name>A0A6F9DLZ8_9ASCI</name>
<keyword evidence="18" id="KW-0675">Receptor</keyword>
<dbReference type="Pfam" id="PF00051">
    <property type="entry name" value="Kringle"/>
    <property type="match status" value="1"/>
</dbReference>
<evidence type="ECO:0000259" key="15">
    <source>
        <dbReference type="PROSITE" id="PS50070"/>
    </source>
</evidence>
<evidence type="ECO:0000256" key="9">
    <source>
        <dbReference type="PROSITE-ProRule" id="PRU00121"/>
    </source>
</evidence>
<feature type="domain" description="C-type lectin" evidence="14">
    <location>
        <begin position="133"/>
        <end position="249"/>
    </location>
</feature>
<keyword evidence="5 12" id="KW-1133">Transmembrane helix</keyword>
<feature type="chain" id="PRO_5026129138" evidence="13">
    <location>
        <begin position="25"/>
        <end position="1585"/>
    </location>
</feature>
<dbReference type="SMART" id="SM00130">
    <property type="entry name" value="KR"/>
    <property type="match status" value="1"/>
</dbReference>
<feature type="disulfide bond" evidence="10">
    <location>
        <begin position="90"/>
        <end position="117"/>
    </location>
</feature>
<dbReference type="GO" id="GO:0016020">
    <property type="term" value="C:membrane"/>
    <property type="evidence" value="ECO:0007669"/>
    <property type="project" value="UniProtKB-SubCell"/>
</dbReference>
<dbReference type="PROSITE" id="PS51670">
    <property type="entry name" value="SHKT"/>
    <property type="match status" value="1"/>
</dbReference>
<feature type="disulfide bond" evidence="10">
    <location>
        <begin position="76"/>
        <end position="102"/>
    </location>
</feature>
<dbReference type="EMBL" id="LR788083">
    <property type="protein sequence ID" value="CAB3263945.1"/>
    <property type="molecule type" value="mRNA"/>
</dbReference>
<feature type="domain" description="C-type lectin" evidence="14">
    <location>
        <begin position="847"/>
        <end position="964"/>
    </location>
</feature>
<evidence type="ECO:0000256" key="8">
    <source>
        <dbReference type="ARBA" id="ARBA00023180"/>
    </source>
</evidence>
<dbReference type="CDD" id="cd00062">
    <property type="entry name" value="FN2"/>
    <property type="match status" value="1"/>
</dbReference>
<dbReference type="PROSITE" id="PS51092">
    <property type="entry name" value="FN2_2"/>
    <property type="match status" value="1"/>
</dbReference>
<dbReference type="InterPro" id="IPR000562">
    <property type="entry name" value="FN_type2_dom"/>
</dbReference>
<keyword evidence="2 9" id="KW-0420">Kringle</keyword>
<dbReference type="InterPro" id="IPR013806">
    <property type="entry name" value="Kringle-like"/>
</dbReference>
<dbReference type="InterPro" id="IPR018378">
    <property type="entry name" value="C-type_lectin_CS"/>
</dbReference>
<evidence type="ECO:0000313" key="18">
    <source>
        <dbReference type="EMBL" id="CAB3263945.1"/>
    </source>
</evidence>
<feature type="domain" description="C-type lectin" evidence="14">
    <location>
        <begin position="526"/>
        <end position="661"/>
    </location>
</feature>
<dbReference type="SMART" id="SM00059">
    <property type="entry name" value="FN2"/>
    <property type="match status" value="1"/>
</dbReference>
<feature type="domain" description="ShKT" evidence="17">
    <location>
        <begin position="1134"/>
        <end position="1173"/>
    </location>
</feature>
<dbReference type="PROSITE" id="PS00023">
    <property type="entry name" value="FN2_1"/>
    <property type="match status" value="1"/>
</dbReference>
<feature type="domain" description="C-type lectin" evidence="14">
    <location>
        <begin position="1197"/>
        <end position="1334"/>
    </location>
</feature>
<accession>A0A6F9DLZ8</accession>
<feature type="domain" description="Fibronectin type-II" evidence="16">
    <location>
        <begin position="71"/>
        <end position="119"/>
    </location>
</feature>
<gene>
    <name evidence="18" type="primary">Mrc1-001</name>
</gene>
<feature type="disulfide bond" evidence="9">
    <location>
        <begin position="314"/>
        <end position="337"/>
    </location>
</feature>
<dbReference type="InterPro" id="IPR000001">
    <property type="entry name" value="Kringle"/>
</dbReference>
<keyword evidence="3 12" id="KW-0812">Transmembrane</keyword>
<dbReference type="PRINTS" id="PR00018">
    <property type="entry name" value="KRINGLE"/>
</dbReference>
<feature type="domain" description="C-type lectin" evidence="14">
    <location>
        <begin position="993"/>
        <end position="1123"/>
    </location>
</feature>
<proteinExistence type="evidence at transcript level"/>
<dbReference type="PROSITE" id="PS00615">
    <property type="entry name" value="C_TYPE_LECTIN_1"/>
    <property type="match status" value="5"/>
</dbReference>
<dbReference type="Gene3D" id="2.40.20.10">
    <property type="entry name" value="Plasminogen Kringle 4"/>
    <property type="match status" value="1"/>
</dbReference>
<feature type="domain" description="C-type lectin" evidence="14">
    <location>
        <begin position="689"/>
        <end position="818"/>
    </location>
</feature>
<dbReference type="InterPro" id="IPR016187">
    <property type="entry name" value="CTDL_fold"/>
</dbReference>
<dbReference type="Pfam" id="PF00059">
    <property type="entry name" value="Lectin_C"/>
    <property type="match status" value="8"/>
</dbReference>
<dbReference type="InterPro" id="IPR050111">
    <property type="entry name" value="C-type_lectin/snaclec_domain"/>
</dbReference>
<evidence type="ECO:0000256" key="7">
    <source>
        <dbReference type="ARBA" id="ARBA00023157"/>
    </source>
</evidence>
<dbReference type="Gene3D" id="3.10.100.10">
    <property type="entry name" value="Mannose-Binding Protein A, subunit A"/>
    <property type="match status" value="8"/>
</dbReference>
<evidence type="ECO:0000256" key="13">
    <source>
        <dbReference type="SAM" id="SignalP"/>
    </source>
</evidence>
<keyword evidence="6 12" id="KW-0472">Membrane</keyword>
<keyword evidence="13" id="KW-0732">Signal</keyword>
<evidence type="ECO:0000256" key="4">
    <source>
        <dbReference type="ARBA" id="ARBA00022737"/>
    </source>
</evidence>
<dbReference type="FunFam" id="2.10.10.10:FF:000001">
    <property type="entry name" value="Fibronectin 1a isoform 1"/>
    <property type="match status" value="1"/>
</dbReference>
<feature type="domain" description="C-type lectin" evidence="14">
    <location>
        <begin position="355"/>
        <end position="474"/>
    </location>
</feature>
<comment type="subcellular location">
    <subcellularLocation>
        <location evidence="1">Membrane</location>
        <topology evidence="1">Single-pass membrane protein</topology>
    </subcellularLocation>
</comment>
<dbReference type="CDD" id="cd00037">
    <property type="entry name" value="CLECT"/>
    <property type="match status" value="6"/>
</dbReference>
<dbReference type="PROSITE" id="PS50041">
    <property type="entry name" value="C_TYPE_LECTIN_2"/>
    <property type="match status" value="8"/>
</dbReference>
<evidence type="ECO:0000256" key="11">
    <source>
        <dbReference type="SAM" id="MobiDB-lite"/>
    </source>
</evidence>
<dbReference type="InterPro" id="IPR003582">
    <property type="entry name" value="ShKT_dom"/>
</dbReference>
<dbReference type="PROSITE" id="PS50070">
    <property type="entry name" value="KRINGLE_2"/>
    <property type="match status" value="1"/>
</dbReference>
<feature type="domain" description="Kringle" evidence="15">
    <location>
        <begin position="275"/>
        <end position="342"/>
    </location>
</feature>
<feature type="transmembrane region" description="Helical" evidence="12">
    <location>
        <begin position="1506"/>
        <end position="1527"/>
    </location>
</feature>
<evidence type="ECO:0000256" key="6">
    <source>
        <dbReference type="ARBA" id="ARBA00023136"/>
    </source>
</evidence>
<dbReference type="SMART" id="SM00034">
    <property type="entry name" value="CLECT"/>
    <property type="match status" value="8"/>
</dbReference>
<sequence>MCVQNVKTVSLVFTLIVCVLQVHCQNVTASQSNNTLSTNSSVIPTTAPMTTMTSSTTTDNSTIIYTIGGNAGGDPCLFPFTFMGISYSSCTTAGRSDNLQWCATTSNYAKDYIWGICPKPVIGCGEFWVEGQFGKYCYQFNFQSSLTWLQARDACRQQNADLLSITSPQEQAWIAGRVHIVTTVMWLGMSDMTEEGNWEWSDRQPLTYLNWREGQPNSYGGNEDCGAIITRNGLWGDTPCSRHLSFICKKMDETIKENFATSPQPINTTAIINQDCYIGDGFNYGGSVSASASGYPCLDWSSRPLSFGLTGTACRNPDHSFMPWCYVNSTSKSWEFCDIPVCIVKKYCQAGWREIGGRCFQLGCTIQSSWAQAQQVCKNLGANVARIASKNDLDQILVWTQQVKANSGDVWIGMNDIKHEMQFVWDDNVPPTFTYWAKDQPDDVLGTSDCVAMNLSTGRWNDTICSFKKQYMCSKLPTETVRPDPKTLTGICNDKSKSDQGKVMPMMNMSEPVISAAGCSDGWYGYGMYCYRFDHAVMNWTLGYKYCADTYGAQSKMVVPHDRFEQAFLASQAAKYNSAVTFHLNVLVLKRNNNVWHFFDANMSSILSSKPVQYTNWDRRQPNQQFVTPGDIRMCVSMAAGQKAGLWTVTNCADQRHVVCTVPRLGVTPPPSVETTTASGECPKDWKKINNKCYKSFTNISRKKRKTWFEARDYCQTLGGPGNPGNADLVSIHSDTDLSIFTVKVLPSWVPAPVWLGLNDVNSEDRWQWSDGSPVNFVVWAKDEPNNQAGNEDCVDFHPRKKGWMDSNCNNLRNWICQIDIGAPIADLTNVTFPPQQTCDSPDWLYFNGSCYYFSDRIRKPYYDARSYCQERHADLVSISGMDEMNFIHLSIQRMSLLQWWIGLDMNNRENKFVWLDGTPLGFQMWGKDEPNYLDRQETCVSVYSIDGLWNDNNCGLTISFICKRSNLTDTSGTVAPPVYNPKGFCPADWWEYRGYCIKVMGTEMDDRLNWTDARDDCMDRGGNLLSIANAQQQAFITSQLVNKALGPMWIGLNDRQSEGRFLWRDGTPYVFSNWKRGEPSGPSFRGRYLNSKDDCVAVTTEKWNVGKWADYPCDKNMSYICEMHKSVSIEKLCVDHPPTNWQNMCTALKASKSCTKMKRRDQKRCMKSCGMCDKFVKLPSTKPTKQGKCAVGWKLWNEECWLLSKDSMTFSNAKRWCENNNAQLATITDDASQAWAYTMLADASENPDSATQIGKTGWIGLSGDKNAPGGTYYEWTRGWPVVYTNWGRDQPNDNNGTNSGCVAMSGQTVRTQMRRGGFWYDLACNSTYPALCQQTNKQPPKNLTMYDGRCPSNKWLPWRESCYYFQPVTQMASWYNADFDCRKMKAQLVSIHSQEEANFVMRNSGAQSQGFLRLNAWIGLYRSVGDDVFTWTDGSSMNYENWADGQPSKGNGFRKELCVELTFPETKWNDNSCNKIGITVCKMPRIVDTKPTPQPGLAPSSSNTVGLAVGLTLVSLLLIVLLLALYHHKNNNSRSSYSLHLPSVSFRDFFSSASSGHRPFTGTTDTDDRKGLVSCDDEPADGYN</sequence>
<dbReference type="Gene3D" id="2.10.10.10">
    <property type="entry name" value="Fibronectin, type II, collagen-binding"/>
    <property type="match status" value="1"/>
</dbReference>
<evidence type="ECO:0000256" key="1">
    <source>
        <dbReference type="ARBA" id="ARBA00004167"/>
    </source>
</evidence>
<feature type="compositionally biased region" description="Acidic residues" evidence="11">
    <location>
        <begin position="1576"/>
        <end position="1585"/>
    </location>
</feature>
<dbReference type="FunFam" id="3.10.100.10:FF:000025">
    <property type="entry name" value="Mannose receptor C-type 1"/>
    <property type="match status" value="1"/>
</dbReference>